<keyword evidence="9" id="KW-1185">Reference proteome</keyword>
<dbReference type="Pfam" id="PF00096">
    <property type="entry name" value="zf-C2H2"/>
    <property type="match status" value="1"/>
</dbReference>
<dbReference type="PANTHER" id="PTHR24388">
    <property type="entry name" value="ZINC FINGER PROTEIN"/>
    <property type="match status" value="1"/>
</dbReference>
<evidence type="ECO:0000256" key="3">
    <source>
        <dbReference type="ARBA" id="ARBA00022771"/>
    </source>
</evidence>
<evidence type="ECO:0000313" key="10">
    <source>
        <dbReference type="RefSeq" id="XP_026679291.1"/>
    </source>
</evidence>
<keyword evidence="3 7" id="KW-0863">Zinc-finger</keyword>
<reference evidence="10" key="1">
    <citation type="submission" date="2025-08" db="UniProtKB">
        <authorList>
            <consortium name="RefSeq"/>
        </authorList>
    </citation>
    <scope>IDENTIFICATION</scope>
</reference>
<dbReference type="KEGG" id="dci:113467364"/>
<dbReference type="STRING" id="121845.A0A3Q0ISP2"/>
<dbReference type="SUPFAM" id="SSF57667">
    <property type="entry name" value="beta-beta-alpha zinc fingers"/>
    <property type="match status" value="1"/>
</dbReference>
<dbReference type="AlphaFoldDB" id="A0A3Q0ISP2"/>
<dbReference type="RefSeq" id="XP_026679291.1">
    <property type="nucleotide sequence ID" value="XM_026823490.1"/>
</dbReference>
<evidence type="ECO:0000256" key="2">
    <source>
        <dbReference type="ARBA" id="ARBA00022737"/>
    </source>
</evidence>
<dbReference type="GO" id="GO:0000981">
    <property type="term" value="F:DNA-binding transcription factor activity, RNA polymerase II-specific"/>
    <property type="evidence" value="ECO:0007669"/>
    <property type="project" value="TreeGrafter"/>
</dbReference>
<evidence type="ECO:0000256" key="7">
    <source>
        <dbReference type="PROSITE-ProRule" id="PRU00042"/>
    </source>
</evidence>
<keyword evidence="4" id="KW-0862">Zinc</keyword>
<gene>
    <name evidence="10" type="primary">LOC113467364</name>
</gene>
<dbReference type="PANTHER" id="PTHR24388:SF99">
    <property type="entry name" value="GASTRULA ZINC FINGER PROTEIN XLCGF52.1-LIKE ISOFORM X1-RELATED"/>
    <property type="match status" value="1"/>
</dbReference>
<evidence type="ECO:0000313" key="9">
    <source>
        <dbReference type="Proteomes" id="UP000079169"/>
    </source>
</evidence>
<comment type="similarity">
    <text evidence="6">Belongs to the snail C2H2-type zinc-finger protein family.</text>
</comment>
<evidence type="ECO:0000256" key="5">
    <source>
        <dbReference type="ARBA" id="ARBA00023242"/>
    </source>
</evidence>
<evidence type="ECO:0000256" key="4">
    <source>
        <dbReference type="ARBA" id="ARBA00022833"/>
    </source>
</evidence>
<name>A0A3Q0ISP2_DIACI</name>
<dbReference type="PROSITE" id="PS50157">
    <property type="entry name" value="ZINC_FINGER_C2H2_2"/>
    <property type="match status" value="2"/>
</dbReference>
<keyword evidence="2" id="KW-0677">Repeat</keyword>
<dbReference type="GeneID" id="113467364"/>
<dbReference type="InterPro" id="IPR013087">
    <property type="entry name" value="Znf_C2H2_type"/>
</dbReference>
<keyword evidence="5" id="KW-0539">Nucleus</keyword>
<dbReference type="PaxDb" id="121845-A0A3Q0ISP2"/>
<dbReference type="FunFam" id="3.30.160.60:FF:000110">
    <property type="entry name" value="Zinc finger protein-like"/>
    <property type="match status" value="1"/>
</dbReference>
<evidence type="ECO:0000256" key="6">
    <source>
        <dbReference type="ARBA" id="ARBA00037948"/>
    </source>
</evidence>
<evidence type="ECO:0000259" key="8">
    <source>
        <dbReference type="PROSITE" id="PS50157"/>
    </source>
</evidence>
<dbReference type="PROSITE" id="PS00028">
    <property type="entry name" value="ZINC_FINGER_C2H2_1"/>
    <property type="match status" value="2"/>
</dbReference>
<evidence type="ECO:0000256" key="1">
    <source>
        <dbReference type="ARBA" id="ARBA00022723"/>
    </source>
</evidence>
<proteinExistence type="inferred from homology"/>
<protein>
    <submittedName>
        <fullName evidence="10">Zinc finger protein 880-like isoform X1</fullName>
    </submittedName>
</protein>
<dbReference type="InterPro" id="IPR036236">
    <property type="entry name" value="Znf_C2H2_sf"/>
</dbReference>
<dbReference type="InterPro" id="IPR050527">
    <property type="entry name" value="Snail/Krueppel_Znf"/>
</dbReference>
<keyword evidence="1" id="KW-0479">Metal-binding</keyword>
<organism evidence="9 10">
    <name type="scientific">Diaphorina citri</name>
    <name type="common">Asian citrus psyllid</name>
    <dbReference type="NCBI Taxonomy" id="121845"/>
    <lineage>
        <taxon>Eukaryota</taxon>
        <taxon>Metazoa</taxon>
        <taxon>Ecdysozoa</taxon>
        <taxon>Arthropoda</taxon>
        <taxon>Hexapoda</taxon>
        <taxon>Insecta</taxon>
        <taxon>Pterygota</taxon>
        <taxon>Neoptera</taxon>
        <taxon>Paraneoptera</taxon>
        <taxon>Hemiptera</taxon>
        <taxon>Sternorrhyncha</taxon>
        <taxon>Psylloidea</taxon>
        <taxon>Psyllidae</taxon>
        <taxon>Diaphorininae</taxon>
        <taxon>Diaphorina</taxon>
    </lineage>
</organism>
<dbReference type="Pfam" id="PF13894">
    <property type="entry name" value="zf-C2H2_4"/>
    <property type="match status" value="1"/>
</dbReference>
<dbReference type="Gene3D" id="3.30.160.60">
    <property type="entry name" value="Classic Zinc Finger"/>
    <property type="match status" value="1"/>
</dbReference>
<dbReference type="SMART" id="SM00355">
    <property type="entry name" value="ZnF_C2H2"/>
    <property type="match status" value="2"/>
</dbReference>
<dbReference type="Proteomes" id="UP000079169">
    <property type="component" value="Unplaced"/>
</dbReference>
<dbReference type="GO" id="GO:0000978">
    <property type="term" value="F:RNA polymerase II cis-regulatory region sequence-specific DNA binding"/>
    <property type="evidence" value="ECO:0007669"/>
    <property type="project" value="TreeGrafter"/>
</dbReference>
<dbReference type="GO" id="GO:0008270">
    <property type="term" value="F:zinc ion binding"/>
    <property type="evidence" value="ECO:0007669"/>
    <property type="project" value="UniProtKB-KW"/>
</dbReference>
<sequence>MHVVCADIIIISSQFLWNLTKLLSPPSRCSPDAAVLRQSLSLLDYHFLQEKPLHPLSRLYAERISNYLSSNNEQSVSNTEPPSNNSQNRVYTCSQCLKQFRHAGSLAQHVRMHTNIENFRCPICMKVFSRIYDMKTHVKIRHPDFLNSNSS</sequence>
<accession>A0A3Q0ISP2</accession>
<feature type="domain" description="C2H2-type" evidence="8">
    <location>
        <begin position="91"/>
        <end position="118"/>
    </location>
</feature>
<feature type="domain" description="C2H2-type" evidence="8">
    <location>
        <begin position="119"/>
        <end position="142"/>
    </location>
</feature>